<keyword evidence="2" id="KW-1133">Transmembrane helix</keyword>
<evidence type="ECO:0000313" key="4">
    <source>
        <dbReference type="Proteomes" id="UP001313282"/>
    </source>
</evidence>
<keyword evidence="2" id="KW-0812">Transmembrane</keyword>
<feature type="transmembrane region" description="Helical" evidence="2">
    <location>
        <begin position="12"/>
        <end position="34"/>
    </location>
</feature>
<feature type="compositionally biased region" description="Polar residues" evidence="1">
    <location>
        <begin position="323"/>
        <end position="336"/>
    </location>
</feature>
<name>A0AAN8NG75_9PEZI</name>
<feature type="compositionally biased region" description="Polar residues" evidence="1">
    <location>
        <begin position="389"/>
        <end position="400"/>
    </location>
</feature>
<organism evidence="3 4">
    <name type="scientific">Orbilia javanica</name>
    <dbReference type="NCBI Taxonomy" id="47235"/>
    <lineage>
        <taxon>Eukaryota</taxon>
        <taxon>Fungi</taxon>
        <taxon>Dikarya</taxon>
        <taxon>Ascomycota</taxon>
        <taxon>Pezizomycotina</taxon>
        <taxon>Orbiliomycetes</taxon>
        <taxon>Orbiliales</taxon>
        <taxon>Orbiliaceae</taxon>
        <taxon>Orbilia</taxon>
    </lineage>
</organism>
<dbReference type="AlphaFoldDB" id="A0AAN8NG75"/>
<feature type="region of interest" description="Disordered" evidence="1">
    <location>
        <begin position="311"/>
        <end position="400"/>
    </location>
</feature>
<feature type="region of interest" description="Disordered" evidence="1">
    <location>
        <begin position="230"/>
        <end position="288"/>
    </location>
</feature>
<gene>
    <name evidence="3" type="ORF">TWF718_000764</name>
</gene>
<reference evidence="3 4" key="1">
    <citation type="submission" date="2019-10" db="EMBL/GenBank/DDBJ databases">
        <authorList>
            <person name="Palmer J.M."/>
        </authorList>
    </citation>
    <scope>NUCLEOTIDE SEQUENCE [LARGE SCALE GENOMIC DNA]</scope>
    <source>
        <strain evidence="3 4">TWF718</strain>
    </source>
</reference>
<evidence type="ECO:0000256" key="1">
    <source>
        <dbReference type="SAM" id="MobiDB-lite"/>
    </source>
</evidence>
<comment type="caution">
    <text evidence="3">The sequence shown here is derived from an EMBL/GenBank/DDBJ whole genome shotgun (WGS) entry which is preliminary data.</text>
</comment>
<feature type="compositionally biased region" description="Pro residues" evidence="1">
    <location>
        <begin position="352"/>
        <end position="369"/>
    </location>
</feature>
<proteinExistence type="predicted"/>
<protein>
    <submittedName>
        <fullName evidence="3">Uncharacterized protein</fullName>
    </submittedName>
</protein>
<accession>A0AAN8NG75</accession>
<dbReference type="EMBL" id="JAVHNR010000001">
    <property type="protein sequence ID" value="KAK6356404.1"/>
    <property type="molecule type" value="Genomic_DNA"/>
</dbReference>
<keyword evidence="4" id="KW-1185">Reference proteome</keyword>
<feature type="compositionally biased region" description="Pro residues" evidence="1">
    <location>
        <begin position="266"/>
        <end position="279"/>
    </location>
</feature>
<evidence type="ECO:0000256" key="2">
    <source>
        <dbReference type="SAM" id="Phobius"/>
    </source>
</evidence>
<sequence>MAFWQSWSRLYRFLFALGCLFVFWALVSFIWRIIATKIRENLEARYQLELTERPPEPTQVQRSRSVNFGVRALDCNETPVEAGIVDSESLRVFSPTSRFSRISSPISNGGRKGSGSTIGSVSETIAVGPNVCRQQSPVPRFKYSPQPVPRDPHLLAPPGWHAMQELRLSTSPDPAGGHDTGRYSPGHPYFGYVGDKKDHGRPVSTSSIDEIVASPAQLQVIANGILVKSGLVSPFPQPDRNRRSVTPGPTSHPNPPKIKEVDLSAPLPPIPEPPPPPPRSMSAPPLKNRRSLLNPVHQYQNLANILEVPSEDPDGIELKDQQGQHSAENTRSLAGPSTTTTSSSGFVIPHPTRAPPPIPFIPRSPPPTADIPTSPVQTLNQDGGLENKGNPNEPHQLQNE</sequence>
<evidence type="ECO:0000313" key="3">
    <source>
        <dbReference type="EMBL" id="KAK6356404.1"/>
    </source>
</evidence>
<dbReference type="Proteomes" id="UP001313282">
    <property type="component" value="Unassembled WGS sequence"/>
</dbReference>
<keyword evidence="2" id="KW-0472">Membrane</keyword>